<evidence type="ECO:0000313" key="4">
    <source>
        <dbReference type="Proteomes" id="UP000007174"/>
    </source>
</evidence>
<dbReference type="eggNOG" id="ENOG502R13X">
    <property type="taxonomic scope" value="Eukaryota"/>
</dbReference>
<feature type="region of interest" description="Disordered" evidence="1">
    <location>
        <begin position="393"/>
        <end position="416"/>
    </location>
</feature>
<dbReference type="EMBL" id="LTAN01000002">
    <property type="protein sequence ID" value="OBR13561.1"/>
    <property type="molecule type" value="Genomic_DNA"/>
</dbReference>
<evidence type="ECO:0000256" key="1">
    <source>
        <dbReference type="SAM" id="MobiDB-lite"/>
    </source>
</evidence>
<dbReference type="Proteomes" id="UP000092177">
    <property type="component" value="Chromosome 2"/>
</dbReference>
<dbReference type="KEGG" id="chig:CH63R_02287"/>
<dbReference type="EMBL" id="CACQ02000878">
    <property type="protein sequence ID" value="CCF33740.1"/>
    <property type="molecule type" value="Genomic_DNA"/>
</dbReference>
<evidence type="ECO:0000313" key="2">
    <source>
        <dbReference type="EMBL" id="CCF33740.1"/>
    </source>
</evidence>
<reference evidence="5" key="4">
    <citation type="journal article" date="2017" name="BMC Genomics">
        <title>Gapless genome assembly of Colletotrichum higginsianum reveals chromosome structure and association of transposable elements with secondary metabolite gene clusters.</title>
        <authorList>
            <person name="Dallery J.-F."/>
            <person name="Lapalu N."/>
            <person name="Zampounis A."/>
            <person name="Pigne S."/>
            <person name="Luyten I."/>
            <person name="Amselem J."/>
            <person name="Wittenberg A.H.J."/>
            <person name="Zhou S."/>
            <person name="de Queiroz M.V."/>
            <person name="Robin G.P."/>
            <person name="Auger A."/>
            <person name="Hainaut M."/>
            <person name="Henrissat B."/>
            <person name="Kim K.-T."/>
            <person name="Lee Y.-H."/>
            <person name="Lespinet O."/>
            <person name="Schwartz D.C."/>
            <person name="Thon M.R."/>
            <person name="O'Connell R.J."/>
        </authorList>
    </citation>
    <scope>NUCLEOTIDE SEQUENCE [LARGE SCALE GENOMIC DNA]</scope>
    <source>
        <strain evidence="5">IMI 349063</strain>
    </source>
</reference>
<keyword evidence="5" id="KW-1185">Reference proteome</keyword>
<evidence type="ECO:0000313" key="3">
    <source>
        <dbReference type="EMBL" id="OBR13561.1"/>
    </source>
</evidence>
<evidence type="ECO:0000313" key="5">
    <source>
        <dbReference type="Proteomes" id="UP000092177"/>
    </source>
</evidence>
<feature type="region of interest" description="Disordered" evidence="1">
    <location>
        <begin position="72"/>
        <end position="95"/>
    </location>
</feature>
<sequence>MDHFNATIQDGNFISTRRGLQVSKTKHLGTRFINASAASENRSSHQEEFSSVDQHKKQEPRFKFFDLPIESQNTSTNESCPRTRTPASGPSSWDGTLTDNDKRLISIFLKYMPAKMYPYEQVLQYNPVRRAHFLESIKTSTARLNYVLMSASGIETFLSGELTSPELVFWLSHVCSVVNDHLSDRRMGGGFDEGILEADVRGAAALGFTPHLDYHRFFEAPSKMLSLRLRTEISRDMSGILYRCGVQTTVVDAMTSTSLFAGVLRAASSSPGREMLFDPEAFIEEWLWCEYKLVKYPGPLRSDCSSACRRLPDKLYMAADLGSSEAVAEVMVETLRAQPVPPLVGNLLESALRAAAIVYIEVLVPDEPGSPLAHAILLNLLSTSVQTIVQRLQERQSKTRNEKPRENSCDDDDDDDCLPSTATSKPVLIWICIVGFVVSKLYETDLAARGILFDRACYGQCLAMIVGPEPKDVDRLRDEDLALCRVLDARGLRIQPCDERIILKGLLKEHLYGIPALDLTPV</sequence>
<feature type="region of interest" description="Disordered" evidence="1">
    <location>
        <begin position="36"/>
        <end position="55"/>
    </location>
</feature>
<dbReference type="Proteomes" id="UP000007174">
    <property type="component" value="Unassembled WGS sequence"/>
</dbReference>
<feature type="compositionally biased region" description="Basic and acidic residues" evidence="1">
    <location>
        <begin position="393"/>
        <end position="408"/>
    </location>
</feature>
<name>H1V0I9_COLHI</name>
<reference evidence="4" key="2">
    <citation type="journal article" date="2012" name="Nat. Genet.">
        <title>Lifestyle transitions in plant pathogenic Colletotrichum fungi deciphered by genome and transcriptome analyses.</title>
        <authorList>
            <person name="O'Connell R.J."/>
            <person name="Thon M.R."/>
            <person name="Hacquard S."/>
            <person name="Amyotte S.G."/>
            <person name="Kleemann J."/>
            <person name="Torres M.F."/>
            <person name="Damm U."/>
            <person name="Buiate E.A."/>
            <person name="Epstein L."/>
            <person name="Alkan N."/>
            <person name="Altmueller J."/>
            <person name="Alvarado-Balderrama L."/>
            <person name="Bauser C.A."/>
            <person name="Becker C."/>
            <person name="Birren B.W."/>
            <person name="Chen Z."/>
            <person name="Choi J."/>
            <person name="Crouch J.A."/>
            <person name="Duvick J.P."/>
            <person name="Farman M.A."/>
            <person name="Gan P."/>
            <person name="Heiman D."/>
            <person name="Henrissat B."/>
            <person name="Howard R.J."/>
            <person name="Kabbage M."/>
            <person name="Koch C."/>
            <person name="Kracher B."/>
            <person name="Kubo Y."/>
            <person name="Law A.D."/>
            <person name="Lebrun M.-H."/>
            <person name="Lee Y.-H."/>
            <person name="Miyara I."/>
            <person name="Moore N."/>
            <person name="Neumann U."/>
            <person name="Nordstroem K."/>
            <person name="Panaccione D.G."/>
            <person name="Panstruga R."/>
            <person name="Place M."/>
            <person name="Proctor R.H."/>
            <person name="Prusky D."/>
            <person name="Rech G."/>
            <person name="Reinhardt R."/>
            <person name="Rollins J.A."/>
            <person name="Rounsley S."/>
            <person name="Schardl C.L."/>
            <person name="Schwartz D.C."/>
            <person name="Shenoy N."/>
            <person name="Shirasu K."/>
            <person name="Sikhakolli U.R."/>
            <person name="Stueber K."/>
            <person name="Sukno S.A."/>
            <person name="Sweigard J.A."/>
            <person name="Takano Y."/>
            <person name="Takahara H."/>
            <person name="Trail F."/>
            <person name="van der Does H.C."/>
            <person name="Voll L.M."/>
            <person name="Will I."/>
            <person name="Young S."/>
            <person name="Zeng Q."/>
            <person name="Zhang J."/>
            <person name="Zhou S."/>
            <person name="Dickman M.B."/>
            <person name="Schulze-Lefert P."/>
            <person name="Ver Loren van Themaat E."/>
            <person name="Ma L.-J."/>
            <person name="Vaillancourt L.J."/>
        </authorList>
    </citation>
    <scope>NUCLEOTIDE SEQUENCE [LARGE SCALE GENOMIC DNA]</scope>
    <source>
        <strain evidence="4">IMI 349063</strain>
    </source>
</reference>
<accession>H1V0I9</accession>
<protein>
    <submittedName>
        <fullName evidence="2">Uncharacterized protein</fullName>
    </submittedName>
</protein>
<dbReference type="OrthoDB" id="3469225at2759"/>
<dbReference type="GeneID" id="28861369"/>
<organism evidence="2 4">
    <name type="scientific">Colletotrichum higginsianum (strain IMI 349063)</name>
    <name type="common">Crucifer anthracnose fungus</name>
    <dbReference type="NCBI Taxonomy" id="759273"/>
    <lineage>
        <taxon>Eukaryota</taxon>
        <taxon>Fungi</taxon>
        <taxon>Dikarya</taxon>
        <taxon>Ascomycota</taxon>
        <taxon>Pezizomycotina</taxon>
        <taxon>Sordariomycetes</taxon>
        <taxon>Hypocreomycetidae</taxon>
        <taxon>Glomerellales</taxon>
        <taxon>Glomerellaceae</taxon>
        <taxon>Colletotrichum</taxon>
        <taxon>Colletotrichum destructivum species complex</taxon>
    </lineage>
</organism>
<dbReference type="AlphaFoldDB" id="H1V0I9"/>
<dbReference type="VEuPathDB" id="FungiDB:CH63R_02287"/>
<dbReference type="RefSeq" id="XP_018162078.1">
    <property type="nucleotide sequence ID" value="XM_018297262.1"/>
</dbReference>
<dbReference type="HOGENOM" id="CLU_432932_0_0_1"/>
<proteinExistence type="predicted"/>
<feature type="compositionally biased region" description="Basic and acidic residues" evidence="1">
    <location>
        <begin position="42"/>
        <end position="55"/>
    </location>
</feature>
<reference evidence="2" key="1">
    <citation type="submission" date="2011-12" db="EMBL/GenBank/DDBJ databases">
        <title>The genome sequence of Colletotrichum higginsianum IMI 34906.</title>
        <authorList>
            <person name="Ma L.-J."/>
            <person name="O'Connell R."/>
            <person name="van Themaat E.V.L."/>
            <person name="Stueber K."/>
            <person name="Young S.K."/>
            <person name="Zeng Q."/>
            <person name="Gargeya S."/>
            <person name="Fitzgerald M."/>
            <person name="Haas B."/>
            <person name="Abouelleil A."/>
            <person name="Alvarado L."/>
            <person name="Arachchi H.M."/>
            <person name="Berlin A."/>
            <person name="Chapman S.B."/>
            <person name="Gearin G."/>
            <person name="Goldberg J."/>
            <person name="Griggs A."/>
            <person name="Gujja S."/>
            <person name="Hansen M."/>
            <person name="Heiman D."/>
            <person name="Howarth C."/>
            <person name="Larimer J."/>
            <person name="Lui A."/>
            <person name="MacDonald P.J.P."/>
            <person name="McCowen C."/>
            <person name="Montmayeur A."/>
            <person name="Murphy C."/>
            <person name="Neiman D."/>
            <person name="Pearson M."/>
            <person name="Priest M."/>
            <person name="Roberts A."/>
            <person name="Saif S."/>
            <person name="Shea T."/>
            <person name="Sisk P."/>
            <person name="Stolte C."/>
            <person name="Sykes S."/>
            <person name="Wortman J."/>
            <person name="Nusbaum C."/>
            <person name="Birren B."/>
        </authorList>
    </citation>
    <scope>NUCLEOTIDE SEQUENCE [LARGE SCALE GENOMIC DNA]</scope>
    <source>
        <strain evidence="2">IMI 349063</strain>
    </source>
</reference>
<dbReference type="STRING" id="759273.H1V0I9"/>
<reference evidence="3" key="3">
    <citation type="submission" date="2016-02" db="EMBL/GenBank/DDBJ databases">
        <title>Resequencing and annotation of the Colletotrichum higginsianum genome.</title>
        <authorList>
            <person name="O'Connell R."/>
            <person name="Zambounis A."/>
            <person name="Thon M."/>
            <person name="Dallery J.-F."/>
        </authorList>
    </citation>
    <scope>NUCLEOTIDE SEQUENCE [LARGE SCALE GENOMIC DNA]</scope>
    <source>
        <strain evidence="3">IMI 349063</strain>
    </source>
</reference>
<gene>
    <name evidence="2" type="ORF">CH063_05873</name>
    <name evidence="3" type="ORF">CH63R_02287</name>
</gene>